<dbReference type="Gene3D" id="1.10.10.60">
    <property type="entry name" value="Homeodomain-like"/>
    <property type="match status" value="1"/>
</dbReference>
<dbReference type="EMBL" id="KE747824">
    <property type="protein sequence ID" value="RMZ70114.1"/>
    <property type="molecule type" value="Genomic_DNA"/>
</dbReference>
<dbReference type="InterPro" id="IPR009000">
    <property type="entry name" value="Transl_B-barrel_sf"/>
</dbReference>
<feature type="compositionally biased region" description="Basic and acidic residues" evidence="22">
    <location>
        <begin position="1847"/>
        <end position="1885"/>
    </location>
</feature>
<dbReference type="Gene3D" id="2.40.30.10">
    <property type="entry name" value="Translation factors"/>
    <property type="match status" value="1"/>
</dbReference>
<evidence type="ECO:0000256" key="17">
    <source>
        <dbReference type="ARBA" id="ARBA00023180"/>
    </source>
</evidence>
<evidence type="ECO:0000256" key="10">
    <source>
        <dbReference type="ARBA" id="ARBA00022840"/>
    </source>
</evidence>
<feature type="compositionally biased region" description="Basic and acidic residues" evidence="22">
    <location>
        <begin position="2033"/>
        <end position="2077"/>
    </location>
</feature>
<evidence type="ECO:0000256" key="11">
    <source>
        <dbReference type="ARBA" id="ARBA00022917"/>
    </source>
</evidence>
<evidence type="ECO:0000256" key="5">
    <source>
        <dbReference type="ARBA" id="ARBA00022540"/>
    </source>
</evidence>
<comment type="similarity">
    <text evidence="2">Belongs to the TRAFAC class translation factor GTPase superfamily. Classic translation factor GTPase family. IF-2 subfamily.</text>
</comment>
<dbReference type="NCBIfam" id="TIGR00231">
    <property type="entry name" value="small_GTP"/>
    <property type="match status" value="1"/>
</dbReference>
<feature type="transmembrane region" description="Helical" evidence="23">
    <location>
        <begin position="986"/>
        <end position="1005"/>
    </location>
</feature>
<evidence type="ECO:0000256" key="9">
    <source>
        <dbReference type="ARBA" id="ARBA00022741"/>
    </source>
</evidence>
<evidence type="ECO:0000256" key="4">
    <source>
        <dbReference type="ARBA" id="ARBA00022475"/>
    </source>
</evidence>
<dbReference type="InterPro" id="IPR027417">
    <property type="entry name" value="P-loop_NTPase"/>
</dbReference>
<dbReference type="GO" id="GO:0030428">
    <property type="term" value="C:cell septum"/>
    <property type="evidence" value="ECO:0007669"/>
    <property type="project" value="TreeGrafter"/>
</dbReference>
<feature type="binding site" evidence="21">
    <location>
        <begin position="28"/>
        <end position="35"/>
    </location>
    <ligand>
        <name>ATP</name>
        <dbReference type="ChEBI" id="CHEBI:30616"/>
    </ligand>
</feature>
<dbReference type="GO" id="GO:0005886">
    <property type="term" value="C:plasma membrane"/>
    <property type="evidence" value="ECO:0007669"/>
    <property type="project" value="UniProtKB-SubCell"/>
</dbReference>
<evidence type="ECO:0000259" key="25">
    <source>
        <dbReference type="PROSITE" id="PS51722"/>
    </source>
</evidence>
<proteinExistence type="inferred from homology"/>
<feature type="region of interest" description="Disordered" evidence="22">
    <location>
        <begin position="2023"/>
        <end position="2206"/>
    </location>
</feature>
<feature type="compositionally biased region" description="Acidic residues" evidence="22">
    <location>
        <begin position="2157"/>
        <end position="2176"/>
    </location>
</feature>
<feature type="domain" description="Tr-type G" evidence="25">
    <location>
        <begin position="2211"/>
        <end position="2429"/>
    </location>
</feature>
<evidence type="ECO:0000256" key="13">
    <source>
        <dbReference type="ARBA" id="ARBA00023123"/>
    </source>
</evidence>
<dbReference type="InterPro" id="IPR029044">
    <property type="entry name" value="Nucleotide-diphossugar_trans"/>
</dbReference>
<evidence type="ECO:0000313" key="28">
    <source>
        <dbReference type="Proteomes" id="UP000265663"/>
    </source>
</evidence>
<dbReference type="InterPro" id="IPR004835">
    <property type="entry name" value="Chitin_synth"/>
</dbReference>
<dbReference type="Gene3D" id="1.20.58.530">
    <property type="match status" value="1"/>
</dbReference>
<dbReference type="GO" id="GO:0004100">
    <property type="term" value="F:chitin synthase activity"/>
    <property type="evidence" value="ECO:0007669"/>
    <property type="project" value="UniProtKB-EC"/>
</dbReference>
<evidence type="ECO:0000256" key="22">
    <source>
        <dbReference type="SAM" id="MobiDB-lite"/>
    </source>
</evidence>
<dbReference type="Pfam" id="PF08766">
    <property type="entry name" value="DEK_C"/>
    <property type="match status" value="1"/>
</dbReference>
<dbReference type="GO" id="GO:0003774">
    <property type="term" value="F:cytoskeletal motor activity"/>
    <property type="evidence" value="ECO:0007669"/>
    <property type="project" value="UniProtKB-UniRule"/>
</dbReference>
<evidence type="ECO:0000256" key="21">
    <source>
        <dbReference type="PROSITE-ProRule" id="PRU00782"/>
    </source>
</evidence>
<feature type="compositionally biased region" description="Acidic residues" evidence="22">
    <location>
        <begin position="2103"/>
        <end position="2115"/>
    </location>
</feature>
<dbReference type="PROSITE" id="PS51722">
    <property type="entry name" value="G_TR_2"/>
    <property type="match status" value="1"/>
</dbReference>
<dbReference type="CDD" id="cd14879">
    <property type="entry name" value="MYSc_Myo17"/>
    <property type="match status" value="1"/>
</dbReference>
<keyword evidence="6" id="KW-0328">Glycosyltransferase</keyword>
<evidence type="ECO:0000256" key="2">
    <source>
        <dbReference type="ARBA" id="ARBA00007733"/>
    </source>
</evidence>
<keyword evidence="8 23" id="KW-0812">Transmembrane</keyword>
<comment type="catalytic activity">
    <reaction evidence="20">
        <text>[(1-&gt;4)-N-acetyl-beta-D-glucosaminyl](n) + UDP-N-acetyl-alpha-D-glucosamine = [(1-&gt;4)-N-acetyl-beta-D-glucosaminyl](n+1) + UDP + H(+)</text>
        <dbReference type="Rhea" id="RHEA:16637"/>
        <dbReference type="Rhea" id="RHEA-COMP:9593"/>
        <dbReference type="Rhea" id="RHEA-COMP:9595"/>
        <dbReference type="ChEBI" id="CHEBI:15378"/>
        <dbReference type="ChEBI" id="CHEBI:17029"/>
        <dbReference type="ChEBI" id="CHEBI:57705"/>
        <dbReference type="ChEBI" id="CHEBI:58223"/>
        <dbReference type="EC" id="2.4.1.16"/>
    </reaction>
    <physiologicalReaction direction="left-to-right" evidence="20">
        <dbReference type="Rhea" id="RHEA:16638"/>
    </physiologicalReaction>
</comment>
<dbReference type="GO" id="GO:0003924">
    <property type="term" value="F:GTPase activity"/>
    <property type="evidence" value="ECO:0007669"/>
    <property type="project" value="InterPro"/>
</dbReference>
<dbReference type="CDD" id="cd01887">
    <property type="entry name" value="IF2_eIF5B"/>
    <property type="match status" value="1"/>
</dbReference>
<keyword evidence="10 21" id="KW-0067">ATP-binding</keyword>
<dbReference type="PROSITE" id="PS51998">
    <property type="entry name" value="DEK_C"/>
    <property type="match status" value="1"/>
</dbReference>
<dbReference type="Pfam" id="PF03142">
    <property type="entry name" value="Chitin_synth_2"/>
    <property type="match status" value="1"/>
</dbReference>
<dbReference type="EC" id="2.4.1.16" evidence="3"/>
<evidence type="ECO:0000256" key="19">
    <source>
        <dbReference type="ARBA" id="ARBA00046342"/>
    </source>
</evidence>
<feature type="compositionally biased region" description="Basic and acidic residues" evidence="22">
    <location>
        <begin position="2184"/>
        <end position="2206"/>
    </location>
</feature>
<dbReference type="GO" id="GO:0005524">
    <property type="term" value="F:ATP binding"/>
    <property type="evidence" value="ECO:0007669"/>
    <property type="project" value="UniProtKB-UniRule"/>
</dbReference>
<dbReference type="Gene3D" id="3.40.50.300">
    <property type="entry name" value="P-loop containing nucleotide triphosphate hydrolases"/>
    <property type="match status" value="1"/>
</dbReference>
<keyword evidence="13 21" id="KW-0518">Myosin</keyword>
<dbReference type="Gene3D" id="3.40.850.10">
    <property type="entry name" value="Kinesin motor domain"/>
    <property type="match status" value="1"/>
</dbReference>
<feature type="transmembrane region" description="Helical" evidence="23">
    <location>
        <begin position="1408"/>
        <end position="1429"/>
    </location>
</feature>
<dbReference type="PROSITE" id="PS51456">
    <property type="entry name" value="MYOSIN_MOTOR"/>
    <property type="match status" value="1"/>
</dbReference>
<dbReference type="SMART" id="SM01117">
    <property type="entry name" value="Cyt-b5"/>
    <property type="match status" value="1"/>
</dbReference>
<dbReference type="GO" id="GO:0016459">
    <property type="term" value="C:myosin complex"/>
    <property type="evidence" value="ECO:0007669"/>
    <property type="project" value="UniProtKB-KW"/>
</dbReference>
<feature type="transmembrane region" description="Helical" evidence="23">
    <location>
        <begin position="1381"/>
        <end position="1402"/>
    </location>
</feature>
<evidence type="ECO:0000256" key="16">
    <source>
        <dbReference type="ARBA" id="ARBA00023175"/>
    </source>
</evidence>
<dbReference type="InterPro" id="IPR001609">
    <property type="entry name" value="Myosin_head_motor_dom-like"/>
</dbReference>
<dbReference type="Proteomes" id="UP000265663">
    <property type="component" value="Unassembled WGS sequence"/>
</dbReference>
<feature type="compositionally biased region" description="Low complexity" evidence="22">
    <location>
        <begin position="1753"/>
        <end position="1764"/>
    </location>
</feature>
<dbReference type="InterPro" id="IPR036037">
    <property type="entry name" value="MYSc_Myo17"/>
</dbReference>
<gene>
    <name evidence="27" type="ORF">GMOD_00000168</name>
</gene>
<feature type="compositionally biased region" description="Basic and acidic residues" evidence="22">
    <location>
        <begin position="1940"/>
        <end position="2010"/>
    </location>
</feature>
<keyword evidence="18 21" id="KW-0009">Actin-binding</keyword>
<organism evidence="27 28">
    <name type="scientific">Pyrenophora seminiperda CCB06</name>
    <dbReference type="NCBI Taxonomy" id="1302712"/>
    <lineage>
        <taxon>Eukaryota</taxon>
        <taxon>Fungi</taxon>
        <taxon>Dikarya</taxon>
        <taxon>Ascomycota</taxon>
        <taxon>Pezizomycotina</taxon>
        <taxon>Dothideomycetes</taxon>
        <taxon>Pleosporomycetidae</taxon>
        <taxon>Pleosporales</taxon>
        <taxon>Pleosporineae</taxon>
        <taxon>Pleosporaceae</taxon>
        <taxon>Pyrenophora</taxon>
    </lineage>
</organism>
<evidence type="ECO:0000256" key="18">
    <source>
        <dbReference type="ARBA" id="ARBA00023203"/>
    </source>
</evidence>
<protein>
    <recommendedName>
        <fullName evidence="3">chitin synthase</fullName>
        <ecNumber evidence="3">2.4.1.16</ecNumber>
    </recommendedName>
</protein>
<keyword evidence="16 21" id="KW-0505">Motor protein</keyword>
<keyword evidence="11" id="KW-0648">Protein biosynthesis</keyword>
<keyword evidence="28" id="KW-1185">Reference proteome</keyword>
<accession>A0A3M7M6T3</accession>
<comment type="subcellular location">
    <subcellularLocation>
        <location evidence="1">Cell membrane</location>
        <topology evidence="1">Multi-pass membrane protein</topology>
    </subcellularLocation>
</comment>
<evidence type="ECO:0000259" key="26">
    <source>
        <dbReference type="PROSITE" id="PS51998"/>
    </source>
</evidence>
<dbReference type="GO" id="GO:0031505">
    <property type="term" value="P:fungal-type cell wall organization"/>
    <property type="evidence" value="ECO:0007669"/>
    <property type="project" value="TreeGrafter"/>
</dbReference>
<dbReference type="Pfam" id="PF00063">
    <property type="entry name" value="Myosin_head"/>
    <property type="match status" value="1"/>
</dbReference>
<comment type="similarity">
    <text evidence="19">In the N-terminal section; belongs to the TRAFAC class myosin-kinesin ATPase superfamily. Myosin family.</text>
</comment>
<dbReference type="Gene3D" id="1.20.120.720">
    <property type="entry name" value="Myosin VI head, motor domain, U50 subdomain"/>
    <property type="match status" value="1"/>
</dbReference>
<dbReference type="FunFam" id="1.10.10.820:FF:000012">
    <property type="entry name" value="Chitin synthase ChsE"/>
    <property type="match status" value="1"/>
</dbReference>
<keyword evidence="14" id="KW-0342">GTP-binding</keyword>
<dbReference type="SUPFAM" id="SSF53448">
    <property type="entry name" value="Nucleotide-diphospho-sugar transferases"/>
    <property type="match status" value="1"/>
</dbReference>
<dbReference type="SUPFAM" id="SSF52540">
    <property type="entry name" value="P-loop containing nucleoside triphosphate hydrolases"/>
    <property type="match status" value="2"/>
</dbReference>
<dbReference type="InterPro" id="IPR000795">
    <property type="entry name" value="T_Tr_GTP-bd_dom"/>
</dbReference>
<comment type="similarity">
    <text evidence="21">Belongs to the TRAFAC class myosin-kinesin ATPase superfamily. Myosin family.</text>
</comment>
<feature type="compositionally biased region" description="Basic and acidic residues" evidence="22">
    <location>
        <begin position="2086"/>
        <end position="2101"/>
    </location>
</feature>
<evidence type="ECO:0000259" key="24">
    <source>
        <dbReference type="PROSITE" id="PS51456"/>
    </source>
</evidence>
<evidence type="ECO:0000256" key="14">
    <source>
        <dbReference type="ARBA" id="ARBA00023134"/>
    </source>
</evidence>
<feature type="compositionally biased region" description="Low complexity" evidence="22">
    <location>
        <begin position="1890"/>
        <end position="1924"/>
    </location>
</feature>
<sequence length="2658" mass="295084">MAAAEDLSQRAYLRLGQRSEDQAIVFLGESGAGKTTIRGHMLRSFLSYSSTPLSKKIEHANFVFDAFTTTKSLTTPQASKSGLLLELQYNTATANHATLLGAQFLQHRLERSRIASVPTGERTYHVLYYLLAGTSLNEKKHLCLDAVGGEGNAGNRASIGHNKRWRYLGHPTQLKVGIDDTKGFADFKTALRRLEFGKESIAGICEVMATIMHIGQLEFEMGQNTTPAADESGGYSHEGGESITMVKNKEALVPIAQFLGVAISDLEQSLRYKSKTLYRERVTVMLDPKGARANADELARSLYSLLVTWVMEQVNSRISVPSEQISNTVSMVDFPGFANFAATGSSLDQLLNNTANESLISFCQESFFQRQIQELEAEEISLPPMAFYDNTAVKTGLMKPGNGLLSILDDQMRRGKTDMQFLEAIRKRFDGKHQAIVPGSLTVVQPGSNFPTPNTSPSFTIRHFTGDVDYSVEGLLEENAELISGDMMHLLKSAQAPFIQQLFGQDALQKMSHPKEKSTIVQATVSSKPSRQPSMARRKADKTGRFGRQLNVFDEDAISDVESNASTSKKGGDSQRQTGAAGQFISSLRTIESTMRKANAYFVFCLKPNDRRIANQFDSKCVRQQVQALGIAEISQRLRVADYSIFMPFAEFLGLAQTDLAIVGSDKEKVEMVLDSRPWRENEVRVGATGVFLSEKCWLEIANISDITHYARGSGGESNDNLLSPEAGRSFGDVRSGLLSTSPNAYYDDKTGNYFGARDIDARSEAPSGVTNGDIIVPQKNLEKYAGKDATNLFPVQVSALCIDKNGNKIDDAVQLNYKNSNYTDSAVNNLISSTDLNAQYHDFRSFTNDSRPDWWFEQQMFLKANYMKGRVGYSPQYLKNLGSKSNAIAYMNNKVYDLTAYIPGGRELKYPIGTDASDSPPDTNFMDPDVVDIFRVQAGKDISKYWDNLNLNAVKKRNMQTCLDNLFYVGDLDTRNSAKCQFAKYFLLAISILLVSVIGFKFLAALQFSRNTDPENIDKFIIATVPAYTEDEESLRRAIDSAARMKYDDKRKLLVIVCDGMIIGQGNDKPTPRIVLDILGVPEATDPDPLSFESLGEGQRQHNMGKCYSGLYEVHGHIVPFLVVVKIGKPSEVSKPGNRGKRDSQIILMRFLNRVHYNLPMSPLELEMHHQIRNIIGVNPTFYEFLLQIDADTEVAPDAATRFVAAFLHDTRLLAICGETALTNAKSSFVTMMQVYEYFISHNLTKAFESLFGSVTCLPGCFTMYRIRAAESGKPLFVSKEVVEEYQQIRVDTLHMKNLLHLGEDRFLTTLLMKYHPKYKTKYTMRAHAWTVAPDSWSVFMSQRRRWINSTIHNLIELIPLTQLCGFCCFSMRFIVFLDLLSTVVQPVIVVYIGYLVYMLVWSPDVVPVTAFILLGAIYGLQAIIFIIRRKWEMIGWMIIYIFATPVFAFGLPLYSFWYMDDFSWGNTRVVTGEKGQKVVVSDEGKFDPSVIPKKRWEEYQAEMWEQHTIRDDRSEVSGYTYATRKPFGNQSVAGSEYGGMAPSRAMSHLNVGRYDNYSRMSLAQSGYGMDSMEMSNLPSDDAILVEIKDILSKSDLMNVTKKQIKGELEQRFGCDLSLKKQFIGSAVESLLISGSAYNYRELHSDTYDDVQAGKRDSFCLQSSYNGGYVLWCDNGCGEGAGGELDGPSACPSKAVVAPLSAHHTEQSLAHKCKGNSQLPATYTMAPKKKGNKKAQNDDWEAELGESVAPQDAAPAEAAPADAAAEEEDDAAGGGLMAALAKRGKKKNKKGANTEVEGEDPPANDGANGEFGNKAPQEGTFDDDEDDVFAGNYGKKKAKGGSAAAKAEEPAEEKTDDAPRVKTKAEKEKEKKEKEKQRKKELAAKKKATGPAKAESTTPAESKPEAVAAPAAATPASEAPAAGGKKKKLNPALAALQKQQEERKKREEEMARAEAEERARLEELERQEAEEQKRKEEAKALKKQKEKEKIEQLKKEGKYMTKAQKEAKAKADLRLQQMLEQGGAKVEGLAEDADKKKKPKYDDRKKKKKQAETQKEKEAREAEEAAKKMEELKLAEEQAAAAAEAAEKARLDAEAKKGDGSDAAEDWEAEADELEGVKDSWDVDTDEEEERKATEKKAKEEKDAAEKAAADKANDDGSETNSEDDSDDDSSEDEQGTAAQRAEAARKAAAAERRKQAHEEALAARSKDNLRSPICCILGHVDTGKTKLLDKIRQTNVQEGEAGGITQQIGATYFPVEALQKKTAVVNKDNDFVFNVPGLLVIDTPGHESFTNLRSRGSSLCNIAILVIDIMHGLEPQTIESMKLLRDRRTPFIVALNKIDRLFGWKKIDNNGFEDSFSLQKQSVQSEFEERWTFVRTQLQEQGFNSELFHRNKNMAKYVSVCPTSAHTGEGIPDMIKLIVKLTQERLTNNLMYLSEVECTVLEVKVIEGLGTTIDVILSNGVLHEGDRIVLCGNPEPIVTNIRALLTPAEMKELRVKSQYVHNKEVKAAMGIKIAADGLDQAIAGSRLLVVGPNDDEEDLMDEVMGDLAHLLSKVSKTGRGVSVQASTLELVQLGRVTSIERDHKPMQICKKGQPSVAVKIEGTNQPMYGRHLEEDDILYSAISRKSIDTLKEFFRSDVSQDEWKLIVQLKQMFDIS</sequence>
<evidence type="ECO:0000256" key="3">
    <source>
        <dbReference type="ARBA" id="ARBA00012543"/>
    </source>
</evidence>
<feature type="region of interest" description="Actin-binding" evidence="21">
    <location>
        <begin position="588"/>
        <end position="610"/>
    </location>
</feature>
<dbReference type="InterPro" id="IPR014876">
    <property type="entry name" value="DEK_C"/>
</dbReference>
<dbReference type="GO" id="GO:0006031">
    <property type="term" value="P:chitin biosynthetic process"/>
    <property type="evidence" value="ECO:0007669"/>
    <property type="project" value="TreeGrafter"/>
</dbReference>
<dbReference type="SUPFAM" id="SSF50447">
    <property type="entry name" value="Translation proteins"/>
    <property type="match status" value="1"/>
</dbReference>
<name>A0A3M7M6T3_9PLEO</name>
<reference evidence="27 28" key="1">
    <citation type="journal article" date="2014" name="PLoS ONE">
        <title>De novo Genome Assembly of the Fungal Plant Pathogen Pyrenophora semeniperda.</title>
        <authorList>
            <person name="Soliai M.M."/>
            <person name="Meyer S.E."/>
            <person name="Udall J.A."/>
            <person name="Elzinga D.E."/>
            <person name="Hermansen R.A."/>
            <person name="Bodily P.M."/>
            <person name="Hart A.A."/>
            <person name="Coleman C.E."/>
        </authorList>
    </citation>
    <scope>NUCLEOTIDE SEQUENCE [LARGE SCALE GENOMIC DNA]</scope>
    <source>
        <strain evidence="27 28">CCB06</strain>
        <tissue evidence="27">Mycelium</tissue>
    </source>
</reference>
<evidence type="ECO:0000256" key="23">
    <source>
        <dbReference type="SAM" id="Phobius"/>
    </source>
</evidence>
<keyword evidence="17" id="KW-0325">Glycoprotein</keyword>
<dbReference type="CDD" id="cd03703">
    <property type="entry name" value="aeIF5B_II"/>
    <property type="match status" value="1"/>
</dbReference>
<feature type="domain" description="Myosin motor" evidence="24">
    <location>
        <begin position="1"/>
        <end position="709"/>
    </location>
</feature>
<dbReference type="SUPFAM" id="SSF109715">
    <property type="entry name" value="DEK C-terminal domain"/>
    <property type="match status" value="1"/>
</dbReference>
<dbReference type="PRINTS" id="PR00315">
    <property type="entry name" value="ELONGATNFCT"/>
</dbReference>
<evidence type="ECO:0000256" key="6">
    <source>
        <dbReference type="ARBA" id="ARBA00022676"/>
    </source>
</evidence>
<feature type="region of interest" description="Disordered" evidence="22">
    <location>
        <begin position="1722"/>
        <end position="1741"/>
    </location>
</feature>
<dbReference type="PANTHER" id="PTHR22914">
    <property type="entry name" value="CHITIN SYNTHASE"/>
    <property type="match status" value="1"/>
</dbReference>
<dbReference type="SMART" id="SM00242">
    <property type="entry name" value="MYSc"/>
    <property type="match status" value="1"/>
</dbReference>
<evidence type="ECO:0000256" key="1">
    <source>
        <dbReference type="ARBA" id="ARBA00004651"/>
    </source>
</evidence>
<keyword evidence="15 23" id="KW-0472">Membrane</keyword>
<evidence type="ECO:0000313" key="27">
    <source>
        <dbReference type="EMBL" id="RMZ70114.1"/>
    </source>
</evidence>
<evidence type="ECO:0000256" key="20">
    <source>
        <dbReference type="ARBA" id="ARBA00049510"/>
    </source>
</evidence>
<dbReference type="FunFam" id="2.40.30.10:FF:000013">
    <property type="entry name" value="eukaryotic translation initiation factor 5B"/>
    <property type="match status" value="1"/>
</dbReference>
<dbReference type="FunFam" id="3.40.50.300:FF:000112">
    <property type="entry name" value="Eukaryotic translation initiation factor 5B"/>
    <property type="match status" value="1"/>
</dbReference>
<keyword evidence="5" id="KW-0396">Initiation factor</keyword>
<dbReference type="InterPro" id="IPR036961">
    <property type="entry name" value="Kinesin_motor_dom_sf"/>
</dbReference>
<evidence type="ECO:0000256" key="8">
    <source>
        <dbReference type="ARBA" id="ARBA00022692"/>
    </source>
</evidence>
<dbReference type="OrthoDB" id="370884at2759"/>
<keyword evidence="7" id="KW-0808">Transferase</keyword>
<dbReference type="FunFam" id="1.20.58.530:FF:000017">
    <property type="entry name" value="Chitin synthase ChsE"/>
    <property type="match status" value="1"/>
</dbReference>
<feature type="transmembrane region" description="Helical" evidence="23">
    <location>
        <begin position="1436"/>
        <end position="1459"/>
    </location>
</feature>
<feature type="region of interest" description="Disordered" evidence="22">
    <location>
        <begin position="1753"/>
        <end position="2010"/>
    </location>
</feature>
<dbReference type="Gene3D" id="1.10.10.820">
    <property type="match status" value="1"/>
</dbReference>
<feature type="domain" description="DEK-C" evidence="26">
    <location>
        <begin position="1579"/>
        <end position="1634"/>
    </location>
</feature>
<dbReference type="InterPro" id="IPR001199">
    <property type="entry name" value="Cyt_B5-like_heme/steroid-bd"/>
</dbReference>
<keyword evidence="9 21" id="KW-0547">Nucleotide-binding</keyword>
<evidence type="ECO:0000256" key="12">
    <source>
        <dbReference type="ARBA" id="ARBA00022989"/>
    </source>
</evidence>
<dbReference type="FunFam" id="3.40.850.10:FF:000055">
    <property type="entry name" value="Chitin synthase ChsE"/>
    <property type="match status" value="1"/>
</dbReference>
<dbReference type="GO" id="GO:0003743">
    <property type="term" value="F:translation initiation factor activity"/>
    <property type="evidence" value="ECO:0007669"/>
    <property type="project" value="UniProtKB-KW"/>
</dbReference>
<dbReference type="InterPro" id="IPR005225">
    <property type="entry name" value="Small_GTP-bd"/>
</dbReference>
<evidence type="ECO:0000256" key="7">
    <source>
        <dbReference type="ARBA" id="ARBA00022679"/>
    </source>
</evidence>
<dbReference type="GO" id="GO:0005525">
    <property type="term" value="F:GTP binding"/>
    <property type="evidence" value="ECO:0007669"/>
    <property type="project" value="UniProtKB-KW"/>
</dbReference>
<dbReference type="GO" id="GO:0003779">
    <property type="term" value="F:actin binding"/>
    <property type="evidence" value="ECO:0007669"/>
    <property type="project" value="UniProtKB-KW"/>
</dbReference>
<keyword evidence="4" id="KW-1003">Cell membrane</keyword>
<feature type="compositionally biased region" description="Basic and acidic residues" evidence="22">
    <location>
        <begin position="2131"/>
        <end position="2156"/>
    </location>
</feature>
<dbReference type="PANTHER" id="PTHR22914:SF45">
    <property type="entry name" value="CHITIN SYNTHASE"/>
    <property type="match status" value="1"/>
</dbReference>
<evidence type="ECO:0000256" key="15">
    <source>
        <dbReference type="ARBA" id="ARBA00023136"/>
    </source>
</evidence>
<keyword evidence="12 23" id="KW-1133">Transmembrane helix</keyword>
<dbReference type="Pfam" id="PF00009">
    <property type="entry name" value="GTP_EFTU"/>
    <property type="match status" value="1"/>
</dbReference>